<evidence type="ECO:0000313" key="4">
    <source>
        <dbReference type="EMBL" id="TMJ00153.1"/>
    </source>
</evidence>
<gene>
    <name evidence="5" type="ORF">E6G98_10095</name>
    <name evidence="4" type="ORF">E6G99_13115</name>
</gene>
<dbReference type="Gene3D" id="2.60.120.10">
    <property type="entry name" value="Jelly Rolls"/>
    <property type="match status" value="1"/>
</dbReference>
<protein>
    <submittedName>
        <fullName evidence="4">Cupin domain-containing protein</fullName>
    </submittedName>
</protein>
<evidence type="ECO:0000256" key="1">
    <source>
        <dbReference type="ARBA" id="ARBA00004319"/>
    </source>
</evidence>
<evidence type="ECO:0000313" key="5">
    <source>
        <dbReference type="EMBL" id="TMJ09235.1"/>
    </source>
</evidence>
<dbReference type="Proteomes" id="UP000318661">
    <property type="component" value="Unassembled WGS sequence"/>
</dbReference>
<organism evidence="4 7">
    <name type="scientific">Candidatus Segetimicrobium genomatis</name>
    <dbReference type="NCBI Taxonomy" id="2569760"/>
    <lineage>
        <taxon>Bacteria</taxon>
        <taxon>Bacillati</taxon>
        <taxon>Candidatus Sysuimicrobiota</taxon>
        <taxon>Candidatus Sysuimicrobiia</taxon>
        <taxon>Candidatus Sysuimicrobiales</taxon>
        <taxon>Candidatus Segetimicrobiaceae</taxon>
        <taxon>Candidatus Segetimicrobium</taxon>
    </lineage>
</organism>
<proteinExistence type="predicted"/>
<dbReference type="EMBL" id="VBAJ01000355">
    <property type="protein sequence ID" value="TMJ00153.1"/>
    <property type="molecule type" value="Genomic_DNA"/>
</dbReference>
<evidence type="ECO:0000256" key="3">
    <source>
        <dbReference type="ARBA" id="ARBA00023294"/>
    </source>
</evidence>
<evidence type="ECO:0000256" key="2">
    <source>
        <dbReference type="ARBA" id="ARBA00023170"/>
    </source>
</evidence>
<dbReference type="InterPro" id="IPR000526">
    <property type="entry name" value="Auxin-bd"/>
</dbReference>
<dbReference type="InterPro" id="IPR011051">
    <property type="entry name" value="RmlC_Cupin_sf"/>
</dbReference>
<dbReference type="SUPFAM" id="SSF51182">
    <property type="entry name" value="RmlC-like cupins"/>
    <property type="match status" value="1"/>
</dbReference>
<dbReference type="AlphaFoldDB" id="A0A537KWP0"/>
<dbReference type="Proteomes" id="UP000315217">
    <property type="component" value="Unassembled WGS sequence"/>
</dbReference>
<evidence type="ECO:0000313" key="6">
    <source>
        <dbReference type="Proteomes" id="UP000315217"/>
    </source>
</evidence>
<accession>A0A537KWP0</accession>
<reference evidence="6 7" key="1">
    <citation type="journal article" date="2019" name="Nat. Microbiol.">
        <title>Mediterranean grassland soil C-N compound turnover is dependent on rainfall and depth, and is mediated by genomically divergent microorganisms.</title>
        <authorList>
            <person name="Diamond S."/>
            <person name="Andeer P.F."/>
            <person name="Li Z."/>
            <person name="Crits-Christoph A."/>
            <person name="Burstein D."/>
            <person name="Anantharaman K."/>
            <person name="Lane K.R."/>
            <person name="Thomas B.C."/>
            <person name="Pan C."/>
            <person name="Northen T.R."/>
            <person name="Banfield J.F."/>
        </authorList>
    </citation>
    <scope>NUCLEOTIDE SEQUENCE [LARGE SCALE GENOMIC DNA]</scope>
    <source>
        <strain evidence="5">NP_1</strain>
        <strain evidence="4">NP_2</strain>
    </source>
</reference>
<dbReference type="Pfam" id="PF02041">
    <property type="entry name" value="Auxin_BP"/>
    <property type="match status" value="1"/>
</dbReference>
<dbReference type="EMBL" id="VBAI01000164">
    <property type="protein sequence ID" value="TMJ09235.1"/>
    <property type="molecule type" value="Genomic_DNA"/>
</dbReference>
<dbReference type="GO" id="GO:0010011">
    <property type="term" value="F:auxin binding"/>
    <property type="evidence" value="ECO:0007669"/>
    <property type="project" value="InterPro"/>
</dbReference>
<keyword evidence="3" id="KW-0927">Auxin signaling pathway</keyword>
<keyword evidence="2" id="KW-0675">Receptor</keyword>
<comment type="caution">
    <text evidence="4">The sequence shown here is derived from an EMBL/GenBank/DDBJ whole genome shotgun (WGS) entry which is preliminary data.</text>
</comment>
<dbReference type="GO" id="GO:0009734">
    <property type="term" value="P:auxin-activated signaling pathway"/>
    <property type="evidence" value="ECO:0007669"/>
    <property type="project" value="UniProtKB-KW"/>
</dbReference>
<name>A0A537KWP0_9BACT</name>
<sequence length="201" mass="23279">MAWGESKVWQRGTLQSDFYRKLLVDAAERPARNSKRRRLVKPDEMPWELSPHGLLKHMVNEQLNTRAESIDIYMQVIPPGSRSGRHRHFAEEAFYVVEGAGYDLHWDCDVDSDQSGWRWIVPDKPQRFEWKAGDVVYIPPATIHQHVNAGSDKPARIISATNRVYKWSGLNNLEQLENAPEYDAGISLQDLLRRLTFDVVR</sequence>
<comment type="subcellular location">
    <subcellularLocation>
        <location evidence="1">Endoplasmic reticulum lumen</location>
    </subcellularLocation>
</comment>
<evidence type="ECO:0000313" key="7">
    <source>
        <dbReference type="Proteomes" id="UP000318661"/>
    </source>
</evidence>
<dbReference type="InterPro" id="IPR014710">
    <property type="entry name" value="RmlC-like_jellyroll"/>
</dbReference>